<dbReference type="HOGENOM" id="CLU_016734_0_0_2"/>
<name>H1Z042_9EURY</name>
<evidence type="ECO:0000256" key="7">
    <source>
        <dbReference type="ARBA" id="ARBA00023239"/>
    </source>
</evidence>
<evidence type="ECO:0000256" key="4">
    <source>
        <dbReference type="ARBA" id="ARBA00022605"/>
    </source>
</evidence>
<dbReference type="InParanoid" id="H1Z042"/>
<dbReference type="EC" id="4.2.1.20" evidence="9"/>
<evidence type="ECO:0000256" key="6">
    <source>
        <dbReference type="ARBA" id="ARBA00023141"/>
    </source>
</evidence>
<feature type="active site" description="Proton acceptor" evidence="9">
    <location>
        <position position="59"/>
    </location>
</feature>
<comment type="catalytic activity">
    <reaction evidence="8 9">
        <text>(1S,2R)-1-C-(indol-3-yl)glycerol 3-phosphate + L-serine = D-glyceraldehyde 3-phosphate + L-tryptophan + H2O</text>
        <dbReference type="Rhea" id="RHEA:10532"/>
        <dbReference type="ChEBI" id="CHEBI:15377"/>
        <dbReference type="ChEBI" id="CHEBI:33384"/>
        <dbReference type="ChEBI" id="CHEBI:57912"/>
        <dbReference type="ChEBI" id="CHEBI:58866"/>
        <dbReference type="ChEBI" id="CHEBI:59776"/>
        <dbReference type="EC" id="4.2.1.20"/>
    </reaction>
</comment>
<dbReference type="SUPFAM" id="SSF51366">
    <property type="entry name" value="Ribulose-phoshate binding barrel"/>
    <property type="match status" value="1"/>
</dbReference>
<protein>
    <recommendedName>
        <fullName evidence="9">Tryptophan synthase alpha chain</fullName>
        <ecNumber evidence="9">4.2.1.20</ecNumber>
    </recommendedName>
</protein>
<dbReference type="UniPathway" id="UPA00035">
    <property type="reaction ID" value="UER00044"/>
</dbReference>
<dbReference type="FunCoup" id="H1Z042">
    <property type="interactions" value="94"/>
</dbReference>
<dbReference type="FunFam" id="3.20.20.70:FF:000037">
    <property type="entry name" value="Tryptophan synthase alpha chain"/>
    <property type="match status" value="1"/>
</dbReference>
<dbReference type="PATRIC" id="fig|937775.9.peg.2304"/>
<evidence type="ECO:0000256" key="3">
    <source>
        <dbReference type="ARBA" id="ARBA00011270"/>
    </source>
</evidence>
<reference evidence="11 12" key="1">
    <citation type="submission" date="2011-10" db="EMBL/GenBank/DDBJ databases">
        <title>The Improved High-Quality Draft genome of Methanoplanus limicola DSM 2279.</title>
        <authorList>
            <consortium name="US DOE Joint Genome Institute (JGI-PGF)"/>
            <person name="Lucas S."/>
            <person name="Copeland A."/>
            <person name="Lapidus A."/>
            <person name="Glavina del Rio T."/>
            <person name="Dalin E."/>
            <person name="Tice H."/>
            <person name="Bruce D."/>
            <person name="Goodwin L."/>
            <person name="Pitluck S."/>
            <person name="Peters L."/>
            <person name="Mikhailova N."/>
            <person name="Lu M."/>
            <person name="Kyrpides N."/>
            <person name="Mavromatis K."/>
            <person name="Ivanova N."/>
            <person name="Markowitz V."/>
            <person name="Cheng J.-F."/>
            <person name="Hugenholtz P."/>
            <person name="Woyke T."/>
            <person name="Wu D."/>
            <person name="Wirth R."/>
            <person name="Brambilla E.-M."/>
            <person name="Klenk H.-P."/>
            <person name="Eisen J.A."/>
        </authorList>
    </citation>
    <scope>NUCLEOTIDE SEQUENCE [LARGE SCALE GENOMIC DNA]</scope>
    <source>
        <strain evidence="11 12">DSM 2279</strain>
    </source>
</reference>
<dbReference type="NCBIfam" id="TIGR00262">
    <property type="entry name" value="trpA"/>
    <property type="match status" value="1"/>
</dbReference>
<dbReference type="PANTHER" id="PTHR43406:SF1">
    <property type="entry name" value="TRYPTOPHAN SYNTHASE ALPHA CHAIN, CHLOROPLASTIC"/>
    <property type="match status" value="1"/>
</dbReference>
<dbReference type="InterPro" id="IPR011060">
    <property type="entry name" value="RibuloseP-bd_barrel"/>
</dbReference>
<dbReference type="InterPro" id="IPR013785">
    <property type="entry name" value="Aldolase_TIM"/>
</dbReference>
<dbReference type="InterPro" id="IPR002028">
    <property type="entry name" value="Trp_synthase_suA"/>
</dbReference>
<evidence type="ECO:0000256" key="2">
    <source>
        <dbReference type="ARBA" id="ARBA00004733"/>
    </source>
</evidence>
<dbReference type="Proteomes" id="UP000005741">
    <property type="component" value="Chromosome"/>
</dbReference>
<dbReference type="EMBL" id="CM001436">
    <property type="protein sequence ID" value="EHQ36134.1"/>
    <property type="molecule type" value="Genomic_DNA"/>
</dbReference>
<organism evidence="11 12">
    <name type="scientific">Methanoplanus limicola DSM 2279</name>
    <dbReference type="NCBI Taxonomy" id="937775"/>
    <lineage>
        <taxon>Archaea</taxon>
        <taxon>Methanobacteriati</taxon>
        <taxon>Methanobacteriota</taxon>
        <taxon>Stenosarchaea group</taxon>
        <taxon>Methanomicrobia</taxon>
        <taxon>Methanomicrobiales</taxon>
        <taxon>Methanomicrobiaceae</taxon>
        <taxon>Methanoplanus</taxon>
    </lineage>
</organism>
<feature type="active site" description="Proton acceptor" evidence="9">
    <location>
        <position position="48"/>
    </location>
</feature>
<evidence type="ECO:0000256" key="5">
    <source>
        <dbReference type="ARBA" id="ARBA00022822"/>
    </source>
</evidence>
<dbReference type="OrthoDB" id="25658at2157"/>
<evidence type="ECO:0000313" key="12">
    <source>
        <dbReference type="Proteomes" id="UP000005741"/>
    </source>
</evidence>
<sequence length="289" mass="31112">MREPDKNPFEKAFEKPAFISYIVAGDPSPAESIEAAKALIDGGADIIELGFPFSDPVGDGPVIQRADTRALDAGFKTGDIFRVAEGIREYSSVPIVIMAYLNPVIAMGTDLFYKTAKESGVDGILIVDMPVEESDIITDTANRYDLAQIFLISTNTSEKRIAEILRASAGINIRTGNSGKTITGGFVYLVSSPGVTGTRREISNEAFTLISKVREISGELKISMPLAVGFGISRRSQAEDIINAGADGFIVGSAIVKITEDCQGEADNREECLRKLREFAEDISGFTAR</sequence>
<dbReference type="InterPro" id="IPR018204">
    <property type="entry name" value="Trp_synthase_alpha_AS"/>
</dbReference>
<evidence type="ECO:0000313" key="11">
    <source>
        <dbReference type="EMBL" id="EHQ36134.1"/>
    </source>
</evidence>
<keyword evidence="6 9" id="KW-0057">Aromatic amino acid biosynthesis</keyword>
<keyword evidence="12" id="KW-1185">Reference proteome</keyword>
<dbReference type="RefSeq" id="WP_004078387.1">
    <property type="nucleotide sequence ID" value="NZ_CM001436.1"/>
</dbReference>
<dbReference type="PROSITE" id="PS00167">
    <property type="entry name" value="TRP_SYNTHASE_ALPHA"/>
    <property type="match status" value="1"/>
</dbReference>
<dbReference type="Gene3D" id="3.20.20.70">
    <property type="entry name" value="Aldolase class I"/>
    <property type="match status" value="1"/>
</dbReference>
<keyword evidence="5 9" id="KW-0822">Tryptophan biosynthesis</keyword>
<dbReference type="HAMAP" id="MF_00131">
    <property type="entry name" value="Trp_synth_alpha"/>
    <property type="match status" value="1"/>
</dbReference>
<dbReference type="AlphaFoldDB" id="H1Z042"/>
<dbReference type="CDD" id="cd04724">
    <property type="entry name" value="Tryptophan_synthase_alpha"/>
    <property type="match status" value="1"/>
</dbReference>
<dbReference type="Pfam" id="PF00290">
    <property type="entry name" value="Trp_syntA"/>
    <property type="match status" value="1"/>
</dbReference>
<evidence type="ECO:0000256" key="9">
    <source>
        <dbReference type="HAMAP-Rule" id="MF_00131"/>
    </source>
</evidence>
<dbReference type="GO" id="GO:0004834">
    <property type="term" value="F:tryptophan synthase activity"/>
    <property type="evidence" value="ECO:0007669"/>
    <property type="project" value="UniProtKB-UniRule"/>
</dbReference>
<proteinExistence type="inferred from homology"/>
<comment type="similarity">
    <text evidence="9 10">Belongs to the TrpA family.</text>
</comment>
<dbReference type="GO" id="GO:0005829">
    <property type="term" value="C:cytosol"/>
    <property type="evidence" value="ECO:0007669"/>
    <property type="project" value="TreeGrafter"/>
</dbReference>
<evidence type="ECO:0000256" key="10">
    <source>
        <dbReference type="RuleBase" id="RU003662"/>
    </source>
</evidence>
<keyword evidence="4 9" id="KW-0028">Amino-acid biosynthesis</keyword>
<accession>H1Z042</accession>
<dbReference type="STRING" id="937775.Metlim_2049"/>
<keyword evidence="7 9" id="KW-0456">Lyase</keyword>
<gene>
    <name evidence="9" type="primary">trpA</name>
    <name evidence="11" type="ORF">Metlim_2049</name>
</gene>
<evidence type="ECO:0000256" key="8">
    <source>
        <dbReference type="ARBA" id="ARBA00049047"/>
    </source>
</evidence>
<dbReference type="PANTHER" id="PTHR43406">
    <property type="entry name" value="TRYPTOPHAN SYNTHASE, ALPHA CHAIN"/>
    <property type="match status" value="1"/>
</dbReference>
<comment type="pathway">
    <text evidence="2 9">Amino-acid biosynthesis; L-tryptophan biosynthesis; L-tryptophan from chorismate: step 5/5.</text>
</comment>
<comment type="function">
    <text evidence="1 9">The alpha subunit is responsible for the aldol cleavage of indoleglycerol phosphate to indole and glyceraldehyde 3-phosphate.</text>
</comment>
<evidence type="ECO:0000256" key="1">
    <source>
        <dbReference type="ARBA" id="ARBA00003365"/>
    </source>
</evidence>
<comment type="subunit">
    <text evidence="3 9">Tetramer of two alpha and two beta chains.</text>
</comment>